<proteinExistence type="predicted"/>
<dbReference type="AlphaFoldDB" id="A0A0S4JRU3"/>
<accession>A0A0S4JRU3</accession>
<keyword evidence="4" id="KW-1185">Reference proteome</keyword>
<sequence length="109" mass="11882">MILSLQLLMPIALMIPLCHSYHEATPILPSAPPTAPPTHTQHTAGRGEVIDTKADVTPSQMEVDIRMKRCSNEHAPSDRRGGPQTVLRSNALAVYDDTNPAPLLTKHNL</sequence>
<organism evidence="3 4">
    <name type="scientific">Bodo saltans</name>
    <name type="common">Flagellated protozoan</name>
    <dbReference type="NCBI Taxonomy" id="75058"/>
    <lineage>
        <taxon>Eukaryota</taxon>
        <taxon>Discoba</taxon>
        <taxon>Euglenozoa</taxon>
        <taxon>Kinetoplastea</taxon>
        <taxon>Metakinetoplastina</taxon>
        <taxon>Eubodonida</taxon>
        <taxon>Bodonidae</taxon>
        <taxon>Bodo</taxon>
    </lineage>
</organism>
<dbReference type="EMBL" id="CYKH01002227">
    <property type="protein sequence ID" value="CUG94232.1"/>
    <property type="molecule type" value="Genomic_DNA"/>
</dbReference>
<protein>
    <recommendedName>
        <fullName evidence="5">Membrane-associated protein</fullName>
    </recommendedName>
</protein>
<evidence type="ECO:0000313" key="4">
    <source>
        <dbReference type="Proteomes" id="UP000051952"/>
    </source>
</evidence>
<evidence type="ECO:0000313" key="3">
    <source>
        <dbReference type="EMBL" id="CUG94232.1"/>
    </source>
</evidence>
<evidence type="ECO:0000256" key="1">
    <source>
        <dbReference type="SAM" id="MobiDB-lite"/>
    </source>
</evidence>
<dbReference type="Proteomes" id="UP000051952">
    <property type="component" value="Unassembled WGS sequence"/>
</dbReference>
<dbReference type="VEuPathDB" id="TriTrypDB:BSAL_47155"/>
<keyword evidence="2" id="KW-0732">Signal</keyword>
<name>A0A0S4JRU3_BODSA</name>
<feature type="chain" id="PRO_5006622634" description="Membrane-associated protein" evidence="2">
    <location>
        <begin position="21"/>
        <end position="109"/>
    </location>
</feature>
<gene>
    <name evidence="3" type="ORF">BSAL_47155</name>
</gene>
<evidence type="ECO:0008006" key="5">
    <source>
        <dbReference type="Google" id="ProtNLM"/>
    </source>
</evidence>
<feature type="region of interest" description="Disordered" evidence="1">
    <location>
        <begin position="28"/>
        <end position="60"/>
    </location>
</feature>
<evidence type="ECO:0000256" key="2">
    <source>
        <dbReference type="SAM" id="SignalP"/>
    </source>
</evidence>
<feature type="signal peptide" evidence="2">
    <location>
        <begin position="1"/>
        <end position="20"/>
    </location>
</feature>
<reference evidence="4" key="1">
    <citation type="submission" date="2015-09" db="EMBL/GenBank/DDBJ databases">
        <authorList>
            <consortium name="Pathogen Informatics"/>
        </authorList>
    </citation>
    <scope>NUCLEOTIDE SEQUENCE [LARGE SCALE GENOMIC DNA]</scope>
    <source>
        <strain evidence="4">Lake Konstanz</strain>
    </source>
</reference>